<evidence type="ECO:0000313" key="10">
    <source>
        <dbReference type="EMBL" id="CAB4862724.1"/>
    </source>
</evidence>
<dbReference type="NCBIfam" id="TIGR00077">
    <property type="entry name" value="lspA"/>
    <property type="match status" value="1"/>
</dbReference>
<dbReference type="PANTHER" id="PTHR33695">
    <property type="entry name" value="LIPOPROTEIN SIGNAL PEPTIDASE"/>
    <property type="match status" value="1"/>
</dbReference>
<dbReference type="EMBL" id="CAEZWM010000085">
    <property type="protein sequence ID" value="CAB4657984.1"/>
    <property type="molecule type" value="Genomic_DNA"/>
</dbReference>
<keyword evidence="3 7" id="KW-0812">Transmembrane</keyword>
<dbReference type="PANTHER" id="PTHR33695:SF1">
    <property type="entry name" value="LIPOPROTEIN SIGNAL PEPTIDASE"/>
    <property type="match status" value="1"/>
</dbReference>
<feature type="transmembrane region" description="Helical" evidence="7">
    <location>
        <begin position="12"/>
        <end position="37"/>
    </location>
</feature>
<evidence type="ECO:0000256" key="6">
    <source>
        <dbReference type="ARBA" id="ARBA00023136"/>
    </source>
</evidence>
<keyword evidence="6 7" id="KW-0472">Membrane</keyword>
<keyword evidence="5 7" id="KW-1133">Transmembrane helix</keyword>
<feature type="transmembrane region" description="Helical" evidence="7">
    <location>
        <begin position="92"/>
        <end position="109"/>
    </location>
</feature>
<dbReference type="Pfam" id="PF01252">
    <property type="entry name" value="Peptidase_A8"/>
    <property type="match status" value="1"/>
</dbReference>
<evidence type="ECO:0000256" key="7">
    <source>
        <dbReference type="SAM" id="Phobius"/>
    </source>
</evidence>
<dbReference type="GO" id="GO:0006508">
    <property type="term" value="P:proteolysis"/>
    <property type="evidence" value="ECO:0007669"/>
    <property type="project" value="UniProtKB-KW"/>
</dbReference>
<dbReference type="EMBL" id="CAFBPF010000089">
    <property type="protein sequence ID" value="CAB5012548.1"/>
    <property type="molecule type" value="Genomic_DNA"/>
</dbReference>
<dbReference type="InterPro" id="IPR001872">
    <property type="entry name" value="Peptidase_A8"/>
</dbReference>
<evidence type="ECO:0000313" key="8">
    <source>
        <dbReference type="EMBL" id="CAB4657984.1"/>
    </source>
</evidence>
<evidence type="ECO:0000256" key="4">
    <source>
        <dbReference type="ARBA" id="ARBA00022801"/>
    </source>
</evidence>
<keyword evidence="4" id="KW-0378">Hydrolase</keyword>
<dbReference type="EMBL" id="CAEZZU010000046">
    <property type="protein sequence ID" value="CAB4774399.1"/>
    <property type="molecule type" value="Genomic_DNA"/>
</dbReference>
<dbReference type="GO" id="GO:0016020">
    <property type="term" value="C:membrane"/>
    <property type="evidence" value="ECO:0007669"/>
    <property type="project" value="InterPro"/>
</dbReference>
<feature type="transmembrane region" description="Helical" evidence="7">
    <location>
        <begin position="57"/>
        <end position="80"/>
    </location>
</feature>
<proteinExistence type="inferred from homology"/>
<dbReference type="HAMAP" id="MF_00161">
    <property type="entry name" value="LspA"/>
    <property type="match status" value="1"/>
</dbReference>
<dbReference type="GO" id="GO:0004190">
    <property type="term" value="F:aspartic-type endopeptidase activity"/>
    <property type="evidence" value="ECO:0007669"/>
    <property type="project" value="InterPro"/>
</dbReference>
<dbReference type="EMBL" id="CAFBLK010000065">
    <property type="protein sequence ID" value="CAB4862724.1"/>
    <property type="molecule type" value="Genomic_DNA"/>
</dbReference>
<evidence type="ECO:0000313" key="11">
    <source>
        <dbReference type="EMBL" id="CAB5012548.1"/>
    </source>
</evidence>
<accession>A0A6J7D1G3</accession>
<gene>
    <name evidence="8" type="ORF">UFOPK2242_00788</name>
    <name evidence="9" type="ORF">UFOPK2925_00457</name>
    <name evidence="10" type="ORF">UFOPK3317_00495</name>
    <name evidence="11" type="ORF">UFOPK4071_00796</name>
</gene>
<sequence>MTSPVRQSGTRLIAAFIVAGVVILDAGTKIWAVAALSDGPTYLVHYSIGFVLARNTGAAFSLVSSATPFLAVLAIGATVVLARTVARASDKVLVVGLSLFLGGALGNLVDRLTRAPGFLRGGVIDFVKVGPWPLFNVADSAITIGAVLVVIAVIRDRPMKAVETEKST</sequence>
<organism evidence="10">
    <name type="scientific">freshwater metagenome</name>
    <dbReference type="NCBI Taxonomy" id="449393"/>
    <lineage>
        <taxon>unclassified sequences</taxon>
        <taxon>metagenomes</taxon>
        <taxon>ecological metagenomes</taxon>
    </lineage>
</organism>
<dbReference type="PRINTS" id="PR00781">
    <property type="entry name" value="LIPOSIGPTASE"/>
</dbReference>
<keyword evidence="2" id="KW-0645">Protease</keyword>
<reference evidence="10" key="1">
    <citation type="submission" date="2020-05" db="EMBL/GenBank/DDBJ databases">
        <authorList>
            <person name="Chiriac C."/>
            <person name="Salcher M."/>
            <person name="Ghai R."/>
            <person name="Kavagutti S V."/>
        </authorList>
    </citation>
    <scope>NUCLEOTIDE SEQUENCE</scope>
</reference>
<keyword evidence="1" id="KW-1003">Cell membrane</keyword>
<evidence type="ECO:0000256" key="1">
    <source>
        <dbReference type="ARBA" id="ARBA00022475"/>
    </source>
</evidence>
<dbReference type="AlphaFoldDB" id="A0A6J7D1G3"/>
<evidence type="ECO:0000256" key="2">
    <source>
        <dbReference type="ARBA" id="ARBA00022670"/>
    </source>
</evidence>
<name>A0A6J7D1G3_9ZZZZ</name>
<protein>
    <submittedName>
        <fullName evidence="10">Unannotated protein</fullName>
    </submittedName>
</protein>
<evidence type="ECO:0000256" key="3">
    <source>
        <dbReference type="ARBA" id="ARBA00022692"/>
    </source>
</evidence>
<feature type="transmembrane region" description="Helical" evidence="7">
    <location>
        <begin position="129"/>
        <end position="154"/>
    </location>
</feature>
<evidence type="ECO:0000256" key="5">
    <source>
        <dbReference type="ARBA" id="ARBA00022989"/>
    </source>
</evidence>
<evidence type="ECO:0000313" key="9">
    <source>
        <dbReference type="EMBL" id="CAB4774399.1"/>
    </source>
</evidence>